<dbReference type="Pfam" id="PF10708">
    <property type="entry name" value="DUF2510"/>
    <property type="match status" value="1"/>
</dbReference>
<evidence type="ECO:0000256" key="1">
    <source>
        <dbReference type="SAM" id="MobiDB-lite"/>
    </source>
</evidence>
<evidence type="ECO:0000313" key="3">
    <source>
        <dbReference type="EMBL" id="MBK9296675.1"/>
    </source>
</evidence>
<reference evidence="3 4" key="1">
    <citation type="submission" date="2020-10" db="EMBL/GenBank/DDBJ databases">
        <title>Connecting structure to function with the recovery of over 1000 high-quality activated sludge metagenome-assembled genomes encoding full-length rRNA genes using long-read sequencing.</title>
        <authorList>
            <person name="Singleton C.M."/>
            <person name="Petriglieri F."/>
            <person name="Kristensen J.M."/>
            <person name="Kirkegaard R.H."/>
            <person name="Michaelsen T.Y."/>
            <person name="Andersen M.H."/>
            <person name="Karst S.M."/>
            <person name="Dueholm M.S."/>
            <person name="Nielsen P.H."/>
            <person name="Albertsen M."/>
        </authorList>
    </citation>
    <scope>NUCLEOTIDE SEQUENCE [LARGE SCALE GENOMIC DNA]</scope>
    <source>
        <strain evidence="3">Lyne_18-Q3-R50-59_MAXAC.006</strain>
    </source>
</reference>
<evidence type="ECO:0000313" key="4">
    <source>
        <dbReference type="Proteomes" id="UP000727993"/>
    </source>
</evidence>
<protein>
    <submittedName>
        <fullName evidence="3">DUF2510 domain-containing protein</fullName>
    </submittedName>
</protein>
<sequence>MERTFRGISVVGERILYRDADHALLGARASVKTPAALRRDVSAGRLVLDEADLELMDHRGAAKGLFLVIVGEAFVMVVPVPIRKGSDARTFASRLNTAANRLALADDEPPVSEVSTMAERYSAGSSAGSKVSAPRFDGAESTIAVVSHKPMETSNMVASTPRSTSTPRAATTATAAGWFTDPTGRFTYRYWDGQSWTEHVDRNGMRSRDPIVRRPSGAGAGVNLTETIASMFGAQPPR</sequence>
<dbReference type="AlphaFoldDB" id="A0A936NAG5"/>
<dbReference type="EMBL" id="JADJZA010000004">
    <property type="protein sequence ID" value="MBK9296675.1"/>
    <property type="molecule type" value="Genomic_DNA"/>
</dbReference>
<gene>
    <name evidence="3" type="ORF">IPN02_07500</name>
</gene>
<evidence type="ECO:0000259" key="2">
    <source>
        <dbReference type="Pfam" id="PF10708"/>
    </source>
</evidence>
<proteinExistence type="predicted"/>
<dbReference type="InterPro" id="IPR018929">
    <property type="entry name" value="DUF2510"/>
</dbReference>
<name>A0A936NAG5_9ACTN</name>
<organism evidence="3 4">
    <name type="scientific">Candidatus Neomicrothrix subdominans</name>
    <dbReference type="NCBI Taxonomy" id="2954438"/>
    <lineage>
        <taxon>Bacteria</taxon>
        <taxon>Bacillati</taxon>
        <taxon>Actinomycetota</taxon>
        <taxon>Acidimicrobiia</taxon>
        <taxon>Acidimicrobiales</taxon>
        <taxon>Microthrixaceae</taxon>
        <taxon>Candidatus Neomicrothrix</taxon>
    </lineage>
</organism>
<feature type="compositionally biased region" description="Low complexity" evidence="1">
    <location>
        <begin position="158"/>
        <end position="172"/>
    </location>
</feature>
<comment type="caution">
    <text evidence="3">The sequence shown here is derived from an EMBL/GenBank/DDBJ whole genome shotgun (WGS) entry which is preliminary data.</text>
</comment>
<feature type="region of interest" description="Disordered" evidence="1">
    <location>
        <begin position="153"/>
        <end position="172"/>
    </location>
</feature>
<accession>A0A936NAG5</accession>
<feature type="domain" description="DUF2510" evidence="2">
    <location>
        <begin position="176"/>
        <end position="204"/>
    </location>
</feature>
<dbReference type="Proteomes" id="UP000727993">
    <property type="component" value="Unassembled WGS sequence"/>
</dbReference>